<reference evidence="1" key="1">
    <citation type="submission" date="2024-10" db="EMBL/GenBank/DDBJ databases">
        <authorList>
            <person name="Ryan C."/>
        </authorList>
    </citation>
    <scope>NUCLEOTIDE SEQUENCE [LARGE SCALE GENOMIC DNA]</scope>
</reference>
<name>A0ABC8Y5J9_9POAL</name>
<proteinExistence type="predicted"/>
<accession>A0ABC8Y5J9</accession>
<dbReference type="InterPro" id="IPR012871">
    <property type="entry name" value="DUF1668_ORYSA"/>
</dbReference>
<sequence length="373" mass="42380">MRDWRRHVYLLVNNFIRATYPLRRIDASSLYSSNTAASSMKLEQARLPNPFISFTPPQDKHCNGRLDFFSLFGPGKNKSLIAGADQNGLTFVYDLDQRAVHRQVCLNEPKICNPISVTAGQDLYVLDSKLHQGGFEALRYGYKAAGELLASPDWRWHSLPPPPFVLDPGYTPTSITACTVFNDSEILISMPGFGTYSFEIASSSWRKAADWELPFRGRADYFPEYKLWLGFSSQDNMLCSSDLKPASSMQSGPELVLNKDWEDLREQEGWIPIRRSFLVHLGFGKFCAAKFFQTFHKEPSEEGYTCSHIDNFAVLTGLTLHRDGANGELRMIRHSTGLRFITFMPRPVVGHFETLKLLSYSSCVQQGRCFRKQ</sequence>
<evidence type="ECO:0000313" key="1">
    <source>
        <dbReference type="EMBL" id="CAL4937307.1"/>
    </source>
</evidence>
<gene>
    <name evidence="1" type="ORF">URODEC1_LOCUS30458</name>
</gene>
<dbReference type="AlphaFoldDB" id="A0ABC8Y5J9"/>
<dbReference type="PANTHER" id="PTHR33085:SF103">
    <property type="entry name" value="F-BOX ASSOCIATED DOMAIN-CONTAINING PROTEIN"/>
    <property type="match status" value="1"/>
</dbReference>
<dbReference type="PANTHER" id="PTHR33085">
    <property type="entry name" value="OS12G0113100 PROTEIN-RELATED"/>
    <property type="match status" value="1"/>
</dbReference>
<organism evidence="1 2">
    <name type="scientific">Urochloa decumbens</name>
    <dbReference type="NCBI Taxonomy" id="240449"/>
    <lineage>
        <taxon>Eukaryota</taxon>
        <taxon>Viridiplantae</taxon>
        <taxon>Streptophyta</taxon>
        <taxon>Embryophyta</taxon>
        <taxon>Tracheophyta</taxon>
        <taxon>Spermatophyta</taxon>
        <taxon>Magnoliopsida</taxon>
        <taxon>Liliopsida</taxon>
        <taxon>Poales</taxon>
        <taxon>Poaceae</taxon>
        <taxon>PACMAD clade</taxon>
        <taxon>Panicoideae</taxon>
        <taxon>Panicodae</taxon>
        <taxon>Paniceae</taxon>
        <taxon>Melinidinae</taxon>
        <taxon>Urochloa</taxon>
    </lineage>
</organism>
<dbReference type="Proteomes" id="UP001497457">
    <property type="component" value="Chromosome 16b"/>
</dbReference>
<dbReference type="EMBL" id="OZ075126">
    <property type="protein sequence ID" value="CAL4937307.1"/>
    <property type="molecule type" value="Genomic_DNA"/>
</dbReference>
<dbReference type="Pfam" id="PF07893">
    <property type="entry name" value="DUF1668"/>
    <property type="match status" value="1"/>
</dbReference>
<protein>
    <submittedName>
        <fullName evidence="1">Uncharacterized protein</fullName>
    </submittedName>
</protein>
<keyword evidence="2" id="KW-1185">Reference proteome</keyword>
<evidence type="ECO:0000313" key="2">
    <source>
        <dbReference type="Proteomes" id="UP001497457"/>
    </source>
</evidence>